<feature type="compositionally biased region" description="Basic and acidic residues" evidence="1">
    <location>
        <begin position="45"/>
        <end position="59"/>
    </location>
</feature>
<reference evidence="2" key="1">
    <citation type="submission" date="2015-04" db="UniProtKB">
        <authorList>
            <consortium name="EnsemblPlants"/>
        </authorList>
    </citation>
    <scope>IDENTIFICATION</scope>
</reference>
<dbReference type="AlphaFoldDB" id="A0A0D9YPQ2"/>
<accession>A0A0D9YPQ2</accession>
<evidence type="ECO:0000313" key="2">
    <source>
        <dbReference type="EnsemblPlants" id="OGLUM02G09970.1"/>
    </source>
</evidence>
<dbReference type="EnsemblPlants" id="OGLUM02G09970.1">
    <property type="protein sequence ID" value="OGLUM02G09970.1"/>
    <property type="gene ID" value="OGLUM02G09970"/>
</dbReference>
<keyword evidence="3" id="KW-1185">Reference proteome</keyword>
<dbReference type="Proteomes" id="UP000026961">
    <property type="component" value="Chromosome 2"/>
</dbReference>
<name>A0A0D9YPQ2_9ORYZ</name>
<feature type="compositionally biased region" description="Basic and acidic residues" evidence="1">
    <location>
        <begin position="18"/>
        <end position="27"/>
    </location>
</feature>
<dbReference type="Gramene" id="OGLUM02G09970.1">
    <property type="protein sequence ID" value="OGLUM02G09970.1"/>
    <property type="gene ID" value="OGLUM02G09970"/>
</dbReference>
<sequence length="93" mass="9951">MPQKKRQGPVLAAVEWSRGQEGKEQSEGGRSARRGAHRSPMTGGEMKKKGRSDDGERGCGRLAVSERGNGLRVAGRAAEDEHGSSRPPFPSPI</sequence>
<proteinExistence type="predicted"/>
<dbReference type="HOGENOM" id="CLU_2403204_0_0_1"/>
<evidence type="ECO:0000256" key="1">
    <source>
        <dbReference type="SAM" id="MobiDB-lite"/>
    </source>
</evidence>
<evidence type="ECO:0000313" key="3">
    <source>
        <dbReference type="Proteomes" id="UP000026961"/>
    </source>
</evidence>
<protein>
    <submittedName>
        <fullName evidence="2">Uncharacterized protein</fullName>
    </submittedName>
</protein>
<organism evidence="2">
    <name type="scientific">Oryza glumipatula</name>
    <dbReference type="NCBI Taxonomy" id="40148"/>
    <lineage>
        <taxon>Eukaryota</taxon>
        <taxon>Viridiplantae</taxon>
        <taxon>Streptophyta</taxon>
        <taxon>Embryophyta</taxon>
        <taxon>Tracheophyta</taxon>
        <taxon>Spermatophyta</taxon>
        <taxon>Magnoliopsida</taxon>
        <taxon>Liliopsida</taxon>
        <taxon>Poales</taxon>
        <taxon>Poaceae</taxon>
        <taxon>BOP clade</taxon>
        <taxon>Oryzoideae</taxon>
        <taxon>Oryzeae</taxon>
        <taxon>Oryzinae</taxon>
        <taxon>Oryza</taxon>
    </lineage>
</organism>
<feature type="region of interest" description="Disordered" evidence="1">
    <location>
        <begin position="1"/>
        <end position="93"/>
    </location>
</feature>
<reference evidence="2" key="2">
    <citation type="submission" date="2018-05" db="EMBL/GenBank/DDBJ databases">
        <title>OgluRS3 (Oryza glumaepatula Reference Sequence Version 3).</title>
        <authorList>
            <person name="Zhang J."/>
            <person name="Kudrna D."/>
            <person name="Lee S."/>
            <person name="Talag J."/>
            <person name="Welchert J."/>
            <person name="Wing R.A."/>
        </authorList>
    </citation>
    <scope>NUCLEOTIDE SEQUENCE [LARGE SCALE GENOMIC DNA]</scope>
</reference>